<dbReference type="PROSITE" id="PS50088">
    <property type="entry name" value="ANK_REPEAT"/>
    <property type="match status" value="3"/>
</dbReference>
<reference evidence="3" key="1">
    <citation type="journal article" date="2020" name="Nature">
        <title>Giant virus diversity and host interactions through global metagenomics.</title>
        <authorList>
            <person name="Schulz F."/>
            <person name="Roux S."/>
            <person name="Paez-Espino D."/>
            <person name="Jungbluth S."/>
            <person name="Walsh D.A."/>
            <person name="Denef V.J."/>
            <person name="McMahon K.D."/>
            <person name="Konstantinidis K.T."/>
            <person name="Eloe-Fadrosh E.A."/>
            <person name="Kyrpides N.C."/>
            <person name="Woyke T."/>
        </authorList>
    </citation>
    <scope>NUCLEOTIDE SEQUENCE</scope>
    <source>
        <strain evidence="3">GVMAG-M-3300023184-190</strain>
    </source>
</reference>
<name>A0A6C0I4X9_9ZZZZ</name>
<dbReference type="EMBL" id="MN740088">
    <property type="protein sequence ID" value="QHT87426.1"/>
    <property type="molecule type" value="Genomic_DNA"/>
</dbReference>
<evidence type="ECO:0000313" key="3">
    <source>
        <dbReference type="EMBL" id="QHT87426.1"/>
    </source>
</evidence>
<dbReference type="Pfam" id="PF12796">
    <property type="entry name" value="Ank_2"/>
    <property type="match status" value="1"/>
</dbReference>
<keyword evidence="1" id="KW-0677">Repeat</keyword>
<evidence type="ECO:0000256" key="1">
    <source>
        <dbReference type="ARBA" id="ARBA00022737"/>
    </source>
</evidence>
<dbReference type="PANTHER" id="PTHR24126">
    <property type="entry name" value="ANKYRIN REPEAT, PH AND SEC7 DOMAIN CONTAINING PROTEIN SECG-RELATED"/>
    <property type="match status" value="1"/>
</dbReference>
<protein>
    <submittedName>
        <fullName evidence="3">Uncharacterized protein</fullName>
    </submittedName>
</protein>
<dbReference type="InterPro" id="IPR036770">
    <property type="entry name" value="Ankyrin_rpt-contain_sf"/>
</dbReference>
<dbReference type="SUPFAM" id="SSF48403">
    <property type="entry name" value="Ankyrin repeat"/>
    <property type="match status" value="1"/>
</dbReference>
<dbReference type="SMART" id="SM00248">
    <property type="entry name" value="ANK"/>
    <property type="match status" value="5"/>
</dbReference>
<organism evidence="3">
    <name type="scientific">viral metagenome</name>
    <dbReference type="NCBI Taxonomy" id="1070528"/>
    <lineage>
        <taxon>unclassified sequences</taxon>
        <taxon>metagenomes</taxon>
        <taxon>organismal metagenomes</taxon>
    </lineage>
</organism>
<dbReference type="PROSITE" id="PS50297">
    <property type="entry name" value="ANK_REP_REGION"/>
    <property type="match status" value="1"/>
</dbReference>
<dbReference type="AlphaFoldDB" id="A0A6C0I4X9"/>
<keyword evidence="2" id="KW-0040">ANK repeat</keyword>
<dbReference type="InterPro" id="IPR002110">
    <property type="entry name" value="Ankyrin_rpt"/>
</dbReference>
<proteinExistence type="predicted"/>
<evidence type="ECO:0000256" key="2">
    <source>
        <dbReference type="ARBA" id="ARBA00023043"/>
    </source>
</evidence>
<accession>A0A6C0I4X9</accession>
<sequence>MDNDLYSFIKAIEEDAHESIKQRLSAGFDVNSKNPDSGKMPLHAACLSCKNSFTIELLLEAGADVNGEDNYGNTPLHYLSETKLDSDELEYAVNTLLLEAGADVNKKNASGFIPLHAIISANQTDSAEQLTDLLIKAGSEVNCKTKFGATPRYLAEKNGNEAIINRLIAAGATKPNTKTIVKALARNCQNTRKKLKTLNDKHTEITTKTQEIRRQRSECEEAAYPYEGFNTGAGVNKTMKKEYQKAIKECKKMSTVIKALEKKAIEITKKEDILIDLLGENMCEEEEHDSEEEN</sequence>
<dbReference type="Gene3D" id="1.25.40.20">
    <property type="entry name" value="Ankyrin repeat-containing domain"/>
    <property type="match status" value="1"/>
</dbReference>